<gene>
    <name evidence="9" type="primary">ispE</name>
    <name evidence="12" type="ORF">SAMN04489747_2057</name>
</gene>
<reference evidence="12 13" key="1">
    <citation type="submission" date="2016-10" db="EMBL/GenBank/DDBJ databases">
        <authorList>
            <person name="de Groot N.N."/>
        </authorList>
    </citation>
    <scope>NUCLEOTIDE SEQUENCE [LARGE SCALE GENOMIC DNA]</scope>
    <source>
        <strain evidence="12 13">MON 2.2</strain>
    </source>
</reference>
<dbReference type="Pfam" id="PF00288">
    <property type="entry name" value="GHMP_kinases_N"/>
    <property type="match status" value="1"/>
</dbReference>
<dbReference type="Pfam" id="PF08544">
    <property type="entry name" value="GHMP_kinases_C"/>
    <property type="match status" value="1"/>
</dbReference>
<dbReference type="SUPFAM" id="SSF55060">
    <property type="entry name" value="GHMP Kinase, C-terminal domain"/>
    <property type="match status" value="1"/>
</dbReference>
<feature type="domain" description="GHMP kinase N-terminal" evidence="10">
    <location>
        <begin position="77"/>
        <end position="157"/>
    </location>
</feature>
<comment type="pathway">
    <text evidence="9">Isoprenoid biosynthesis; isopentenyl diphosphate biosynthesis via DXP pathway; isopentenyl diphosphate from 1-deoxy-D-xylulose 5-phosphate: step 3/6.</text>
</comment>
<dbReference type="SUPFAM" id="SSF54211">
    <property type="entry name" value="Ribosomal protein S5 domain 2-like"/>
    <property type="match status" value="1"/>
</dbReference>
<dbReference type="InterPro" id="IPR013750">
    <property type="entry name" value="GHMP_kinase_C_dom"/>
</dbReference>
<dbReference type="NCBIfam" id="NF002870">
    <property type="entry name" value="PRK03188.1"/>
    <property type="match status" value="1"/>
</dbReference>
<dbReference type="GO" id="GO:0019288">
    <property type="term" value="P:isopentenyl diphosphate biosynthetic process, methylerythritol 4-phosphate pathway"/>
    <property type="evidence" value="ECO:0007669"/>
    <property type="project" value="UniProtKB-UniRule"/>
</dbReference>
<comment type="similarity">
    <text evidence="1 9">Belongs to the GHMP kinase family. IspE subfamily.</text>
</comment>
<protein>
    <recommendedName>
        <fullName evidence="3 9">4-diphosphocytidyl-2-C-methyl-D-erythritol kinase</fullName>
        <shortName evidence="9">CMK</shortName>
        <ecNumber evidence="2 9">2.7.1.148</ecNumber>
    </recommendedName>
    <alternativeName>
        <fullName evidence="8 9">4-(cytidine-5'-diphospho)-2-C-methyl-D-erythritol kinase</fullName>
    </alternativeName>
</protein>
<keyword evidence="4 9" id="KW-0808">Transferase</keyword>
<keyword evidence="7 9" id="KW-0067">ATP-binding</keyword>
<sequence length="310" mass="31649">MPPPLTPPSEPVRVRVPAKINLALMVGRVGEDGYHPLATLFQAVSLHDDVVAAPAPAGEFSVTMSGEAEGVGDGPDNLAVRAARLLAEDHGVADQVGAALSVRKSIPVAGGMAGGSADAAGALLACSVLWDLDVEPDGLGALGARLGADVPFALLGGTALGTGRGDVLAPVLTSGCFHWVLALSDEGLSTPAVFRRFDELGLGREPEELDVADELMNALRTGDAPALARAVHNDLAPAALDLRPDLEATLRRGEELGALTGIVSGSGPTVAFLCVDESAAIDLSTQLARLPRVRAVRRARGPAQGARLIS</sequence>
<evidence type="ECO:0000256" key="8">
    <source>
        <dbReference type="ARBA" id="ARBA00032554"/>
    </source>
</evidence>
<dbReference type="GO" id="GO:0050515">
    <property type="term" value="F:4-(cytidine 5'-diphospho)-2-C-methyl-D-erythritol kinase activity"/>
    <property type="evidence" value="ECO:0007669"/>
    <property type="project" value="UniProtKB-UniRule"/>
</dbReference>
<evidence type="ECO:0000313" key="13">
    <source>
        <dbReference type="Proteomes" id="UP000198546"/>
    </source>
</evidence>
<dbReference type="AlphaFoldDB" id="A0A1G6YNC9"/>
<keyword evidence="5 9" id="KW-0547">Nucleotide-binding</keyword>
<dbReference type="OrthoDB" id="3173073at2"/>
<dbReference type="UniPathway" id="UPA00056">
    <property type="reaction ID" value="UER00094"/>
</dbReference>
<feature type="domain" description="GHMP kinase C-terminal" evidence="11">
    <location>
        <begin position="217"/>
        <end position="288"/>
    </location>
</feature>
<evidence type="ECO:0000259" key="10">
    <source>
        <dbReference type="Pfam" id="PF00288"/>
    </source>
</evidence>
<keyword evidence="13" id="KW-1185">Reference proteome</keyword>
<accession>A0A1G6YNC9</accession>
<dbReference type="GO" id="GO:0005524">
    <property type="term" value="F:ATP binding"/>
    <property type="evidence" value="ECO:0007669"/>
    <property type="project" value="UniProtKB-UniRule"/>
</dbReference>
<dbReference type="InterPro" id="IPR006204">
    <property type="entry name" value="GHMP_kinase_N_dom"/>
</dbReference>
<evidence type="ECO:0000256" key="4">
    <source>
        <dbReference type="ARBA" id="ARBA00022679"/>
    </source>
</evidence>
<dbReference type="STRING" id="675864.SAMN04489747_2057"/>
<evidence type="ECO:0000256" key="7">
    <source>
        <dbReference type="ARBA" id="ARBA00022840"/>
    </source>
</evidence>
<evidence type="ECO:0000256" key="3">
    <source>
        <dbReference type="ARBA" id="ARBA00017473"/>
    </source>
</evidence>
<comment type="catalytic activity">
    <reaction evidence="9">
        <text>4-CDP-2-C-methyl-D-erythritol + ATP = 4-CDP-2-C-methyl-D-erythritol 2-phosphate + ADP + H(+)</text>
        <dbReference type="Rhea" id="RHEA:18437"/>
        <dbReference type="ChEBI" id="CHEBI:15378"/>
        <dbReference type="ChEBI" id="CHEBI:30616"/>
        <dbReference type="ChEBI" id="CHEBI:57823"/>
        <dbReference type="ChEBI" id="CHEBI:57919"/>
        <dbReference type="ChEBI" id="CHEBI:456216"/>
        <dbReference type="EC" id="2.7.1.148"/>
    </reaction>
</comment>
<dbReference type="RefSeq" id="WP_090592998.1">
    <property type="nucleotide sequence ID" value="NZ_LT629688.1"/>
</dbReference>
<organism evidence="12 13">
    <name type="scientific">Auraticoccus monumenti</name>
    <dbReference type="NCBI Taxonomy" id="675864"/>
    <lineage>
        <taxon>Bacteria</taxon>
        <taxon>Bacillati</taxon>
        <taxon>Actinomycetota</taxon>
        <taxon>Actinomycetes</taxon>
        <taxon>Propionibacteriales</taxon>
        <taxon>Propionibacteriaceae</taxon>
        <taxon>Auraticoccus</taxon>
    </lineage>
</organism>
<dbReference type="PIRSF" id="PIRSF010376">
    <property type="entry name" value="IspE"/>
    <property type="match status" value="1"/>
</dbReference>
<dbReference type="EC" id="2.7.1.148" evidence="2 9"/>
<dbReference type="InterPro" id="IPR004424">
    <property type="entry name" value="IspE"/>
</dbReference>
<dbReference type="PANTHER" id="PTHR43527:SF2">
    <property type="entry name" value="4-DIPHOSPHOCYTIDYL-2-C-METHYL-D-ERYTHRITOL KINASE, CHLOROPLASTIC"/>
    <property type="match status" value="1"/>
</dbReference>
<keyword evidence="6 9" id="KW-0418">Kinase</keyword>
<evidence type="ECO:0000256" key="2">
    <source>
        <dbReference type="ARBA" id="ARBA00012052"/>
    </source>
</evidence>
<dbReference type="Gene3D" id="3.30.230.10">
    <property type="match status" value="1"/>
</dbReference>
<dbReference type="GO" id="GO:0016114">
    <property type="term" value="P:terpenoid biosynthetic process"/>
    <property type="evidence" value="ECO:0007669"/>
    <property type="project" value="UniProtKB-UniRule"/>
</dbReference>
<dbReference type="HAMAP" id="MF_00061">
    <property type="entry name" value="IspE"/>
    <property type="match status" value="1"/>
</dbReference>
<evidence type="ECO:0000256" key="6">
    <source>
        <dbReference type="ARBA" id="ARBA00022777"/>
    </source>
</evidence>
<evidence type="ECO:0000256" key="5">
    <source>
        <dbReference type="ARBA" id="ARBA00022741"/>
    </source>
</evidence>
<dbReference type="InterPro" id="IPR036554">
    <property type="entry name" value="GHMP_kinase_C_sf"/>
</dbReference>
<proteinExistence type="inferred from homology"/>
<dbReference type="PANTHER" id="PTHR43527">
    <property type="entry name" value="4-DIPHOSPHOCYTIDYL-2-C-METHYL-D-ERYTHRITOL KINASE, CHLOROPLASTIC"/>
    <property type="match status" value="1"/>
</dbReference>
<dbReference type="Gene3D" id="3.30.70.890">
    <property type="entry name" value="GHMP kinase, C-terminal domain"/>
    <property type="match status" value="1"/>
</dbReference>
<dbReference type="InterPro" id="IPR014721">
    <property type="entry name" value="Ribsml_uS5_D2-typ_fold_subgr"/>
</dbReference>
<evidence type="ECO:0000259" key="11">
    <source>
        <dbReference type="Pfam" id="PF08544"/>
    </source>
</evidence>
<feature type="binding site" evidence="9">
    <location>
        <begin position="107"/>
        <end position="117"/>
    </location>
    <ligand>
        <name>ATP</name>
        <dbReference type="ChEBI" id="CHEBI:30616"/>
    </ligand>
</feature>
<dbReference type="InterPro" id="IPR020568">
    <property type="entry name" value="Ribosomal_Su5_D2-typ_SF"/>
</dbReference>
<evidence type="ECO:0000313" key="12">
    <source>
        <dbReference type="EMBL" id="SDD92034.1"/>
    </source>
</evidence>
<feature type="active site" evidence="9">
    <location>
        <position position="19"/>
    </location>
</feature>
<keyword evidence="9" id="KW-0414">Isoprene biosynthesis</keyword>
<name>A0A1G6YNC9_9ACTN</name>
<comment type="function">
    <text evidence="9">Catalyzes the phosphorylation of the position 2 hydroxy group of 4-diphosphocytidyl-2C-methyl-D-erythritol.</text>
</comment>
<dbReference type="NCBIfam" id="TIGR00154">
    <property type="entry name" value="ispE"/>
    <property type="match status" value="1"/>
</dbReference>
<feature type="active site" evidence="9">
    <location>
        <position position="149"/>
    </location>
</feature>
<dbReference type="Proteomes" id="UP000198546">
    <property type="component" value="Chromosome i"/>
</dbReference>
<evidence type="ECO:0000256" key="9">
    <source>
        <dbReference type="HAMAP-Rule" id="MF_00061"/>
    </source>
</evidence>
<evidence type="ECO:0000256" key="1">
    <source>
        <dbReference type="ARBA" id="ARBA00009684"/>
    </source>
</evidence>
<dbReference type="EMBL" id="LT629688">
    <property type="protein sequence ID" value="SDD92034.1"/>
    <property type="molecule type" value="Genomic_DNA"/>
</dbReference>